<evidence type="ECO:0000313" key="3">
    <source>
        <dbReference type="Proteomes" id="UP000078284"/>
    </source>
</evidence>
<proteinExistence type="predicted"/>
<dbReference type="GO" id="GO:0006032">
    <property type="term" value="P:chitin catabolic process"/>
    <property type="evidence" value="ECO:0007669"/>
    <property type="project" value="InterPro"/>
</dbReference>
<dbReference type="SUPFAM" id="SSF53955">
    <property type="entry name" value="Lysozyme-like"/>
    <property type="match status" value="1"/>
</dbReference>
<reference evidence="3" key="1">
    <citation type="journal article" date="2016" name="Proc. Natl. Acad. Sci. U.S.A.">
        <title>Chromosome-level assembly of Arabidopsis thaliana Ler reveals the extent of translocation and inversion polymorphisms.</title>
        <authorList>
            <person name="Zapata L."/>
            <person name="Ding J."/>
            <person name="Willing E.M."/>
            <person name="Hartwig B."/>
            <person name="Bezdan D."/>
            <person name="Jiao W.B."/>
            <person name="Patel V."/>
            <person name="Velikkakam James G."/>
            <person name="Koornneef M."/>
            <person name="Ossowski S."/>
            <person name="Schneeberger K."/>
        </authorList>
    </citation>
    <scope>NUCLEOTIDE SEQUENCE [LARGE SCALE GENOMIC DNA]</scope>
    <source>
        <strain evidence="3">cv. Landsberg erecta</strain>
    </source>
</reference>
<dbReference type="Pfam" id="PF00182">
    <property type="entry name" value="Glyco_hydro_19"/>
    <property type="match status" value="1"/>
</dbReference>
<gene>
    <name evidence="2" type="ordered locus">AXX17_At2g41110</name>
</gene>
<evidence type="ECO:0000259" key="1">
    <source>
        <dbReference type="Pfam" id="PF00182"/>
    </source>
</evidence>
<dbReference type="PANTHER" id="PTHR22595">
    <property type="entry name" value="CHITINASE-RELATED"/>
    <property type="match status" value="1"/>
</dbReference>
<dbReference type="AlphaFoldDB" id="A0A178W0E6"/>
<dbReference type="GO" id="GO:0004568">
    <property type="term" value="F:chitinase activity"/>
    <property type="evidence" value="ECO:0007669"/>
    <property type="project" value="InterPro"/>
</dbReference>
<dbReference type="GO" id="GO:0016998">
    <property type="term" value="P:cell wall macromolecule catabolic process"/>
    <property type="evidence" value="ECO:0007669"/>
    <property type="project" value="InterPro"/>
</dbReference>
<accession>A0A178W0E6</accession>
<dbReference type="Proteomes" id="UP000078284">
    <property type="component" value="Chromosome 2"/>
</dbReference>
<organism evidence="2 3">
    <name type="scientific">Arabidopsis thaliana</name>
    <name type="common">Mouse-ear cress</name>
    <dbReference type="NCBI Taxonomy" id="3702"/>
    <lineage>
        <taxon>Eukaryota</taxon>
        <taxon>Viridiplantae</taxon>
        <taxon>Streptophyta</taxon>
        <taxon>Embryophyta</taxon>
        <taxon>Tracheophyta</taxon>
        <taxon>Spermatophyta</taxon>
        <taxon>Magnoliopsida</taxon>
        <taxon>eudicotyledons</taxon>
        <taxon>Gunneridae</taxon>
        <taxon>Pentapetalae</taxon>
        <taxon>rosids</taxon>
        <taxon>malvids</taxon>
        <taxon>Brassicales</taxon>
        <taxon>Brassicaceae</taxon>
        <taxon>Camelineae</taxon>
        <taxon>Arabidopsis</taxon>
    </lineage>
</organism>
<comment type="caution">
    <text evidence="2">The sequence shown here is derived from an EMBL/GenBank/DDBJ whole genome shotgun (WGS) entry which is preliminary data.</text>
</comment>
<evidence type="ECO:0000313" key="2">
    <source>
        <dbReference type="EMBL" id="OAP11658.1"/>
    </source>
</evidence>
<dbReference type="Gene3D" id="1.10.530.10">
    <property type="match status" value="1"/>
</dbReference>
<feature type="domain" description="Glycoside hydrolase family 19 catalytic" evidence="1">
    <location>
        <begin position="10"/>
        <end position="56"/>
    </location>
</feature>
<dbReference type="InterPro" id="IPR023346">
    <property type="entry name" value="Lysozyme-like_dom_sf"/>
</dbReference>
<dbReference type="InterPro" id="IPR000726">
    <property type="entry name" value="Glyco_hydro_19_cat"/>
</dbReference>
<dbReference type="PANTHER" id="PTHR22595:SF194">
    <property type="entry name" value="CHITINASE FAMILY PROTEIN"/>
    <property type="match status" value="1"/>
</dbReference>
<protein>
    <recommendedName>
        <fullName evidence="1">Glycoside hydrolase family 19 catalytic domain-containing protein</fullName>
    </recommendedName>
</protein>
<name>A0A178W0E6_ARATH</name>
<sequence length="56" mass="5850">MNSVRPVLNQGFGATIRAINGMECNGGNSGAVNARIGYYRDYCGQLGVDPGPNLSC</sequence>
<dbReference type="EMBL" id="LUHQ01000002">
    <property type="protein sequence ID" value="OAP11658.1"/>
    <property type="molecule type" value="Genomic_DNA"/>
</dbReference>